<comment type="caution">
    <text evidence="2">The sequence shown here is derived from an EMBL/GenBank/DDBJ whole genome shotgun (WGS) entry which is preliminary data.</text>
</comment>
<feature type="region of interest" description="Disordered" evidence="1">
    <location>
        <begin position="1"/>
        <end position="23"/>
    </location>
</feature>
<evidence type="ECO:0000256" key="1">
    <source>
        <dbReference type="SAM" id="MobiDB-lite"/>
    </source>
</evidence>
<keyword evidence="3" id="KW-1185">Reference proteome</keyword>
<sequence>MNPAPDATSPIEPSPLCEPCQGIQRNWRGAPGHAELQQGNHRKELRGDVQVTITGYFCDRCGAHWHYTNDKTNQRAGWSLAPK</sequence>
<evidence type="ECO:0000313" key="3">
    <source>
        <dbReference type="Proteomes" id="UP000545507"/>
    </source>
</evidence>
<dbReference type="Proteomes" id="UP000545507">
    <property type="component" value="Unassembled WGS sequence"/>
</dbReference>
<accession>A0A7Y8H177</accession>
<dbReference type="EMBL" id="VYGV01000025">
    <property type="protein sequence ID" value="NWF47979.1"/>
    <property type="molecule type" value="Genomic_DNA"/>
</dbReference>
<organism evidence="2 3">
    <name type="scientific">Hydrogenophaga aromaticivorans</name>
    <dbReference type="NCBI Taxonomy" id="2610898"/>
    <lineage>
        <taxon>Bacteria</taxon>
        <taxon>Pseudomonadati</taxon>
        <taxon>Pseudomonadota</taxon>
        <taxon>Betaproteobacteria</taxon>
        <taxon>Burkholderiales</taxon>
        <taxon>Comamonadaceae</taxon>
        <taxon>Hydrogenophaga</taxon>
    </lineage>
</organism>
<reference evidence="2 3" key="1">
    <citation type="submission" date="2019-09" db="EMBL/GenBank/DDBJ databases">
        <title>Hydrogenophaga aromatica sp. nov., isolated from a para-xylene-degrading enrichment culture.</title>
        <authorList>
            <person name="Tancsics A."/>
            <person name="Banerjee S."/>
        </authorList>
    </citation>
    <scope>NUCLEOTIDE SEQUENCE [LARGE SCALE GENOMIC DNA]</scope>
    <source>
        <strain evidence="2 3">D2P1</strain>
    </source>
</reference>
<gene>
    <name evidence="2" type="ORF">F3K02_22380</name>
</gene>
<protein>
    <submittedName>
        <fullName evidence="2">Uncharacterized protein</fullName>
    </submittedName>
</protein>
<name>A0A7Y8H177_9BURK</name>
<dbReference type="RefSeq" id="WP_177138146.1">
    <property type="nucleotide sequence ID" value="NZ_JAGPWB010000011.1"/>
</dbReference>
<proteinExistence type="predicted"/>
<evidence type="ECO:0000313" key="2">
    <source>
        <dbReference type="EMBL" id="NWF47979.1"/>
    </source>
</evidence>
<dbReference type="AlphaFoldDB" id="A0A7Y8H177"/>